<evidence type="ECO:0000256" key="6">
    <source>
        <dbReference type="ARBA" id="ARBA00015492"/>
    </source>
</evidence>
<evidence type="ECO:0000256" key="14">
    <source>
        <dbReference type="ARBA" id="ARBA00058524"/>
    </source>
</evidence>
<dbReference type="GO" id="GO:0003725">
    <property type="term" value="F:double-stranded RNA binding"/>
    <property type="evidence" value="ECO:0007669"/>
    <property type="project" value="InterPro"/>
</dbReference>
<name>A0A0K0F875_STRVS</name>
<dbReference type="InterPro" id="IPR050156">
    <property type="entry name" value="TC-AMP_synthase_SUA5"/>
</dbReference>
<dbReference type="PANTHER" id="PTHR17490:SF10">
    <property type="entry name" value="THREONYLCARBAMOYL-AMP SYNTHASE"/>
    <property type="match status" value="1"/>
</dbReference>
<evidence type="ECO:0000256" key="5">
    <source>
        <dbReference type="ARBA" id="ARBA00012584"/>
    </source>
</evidence>
<dbReference type="PROSITE" id="PS51163">
    <property type="entry name" value="YRDC"/>
    <property type="match status" value="1"/>
</dbReference>
<comment type="subcellular location">
    <subcellularLocation>
        <location evidence="2">Cell membrane</location>
        <topology evidence="2">Peripheral membrane protein</topology>
    </subcellularLocation>
    <subcellularLocation>
        <location evidence="3">Cytoplasm</location>
    </subcellularLocation>
    <subcellularLocation>
        <location evidence="1">Mitochondrion</location>
    </subcellularLocation>
</comment>
<evidence type="ECO:0000256" key="4">
    <source>
        <dbReference type="ARBA" id="ARBA00007663"/>
    </source>
</evidence>
<evidence type="ECO:0000259" key="16">
    <source>
        <dbReference type="PROSITE" id="PS51163"/>
    </source>
</evidence>
<dbReference type="InterPro" id="IPR017945">
    <property type="entry name" value="DHBP_synth_RibB-like_a/b_dom"/>
</dbReference>
<dbReference type="FunFam" id="3.90.870.10:FF:000007">
    <property type="entry name" value="YrdC N6-threonylcarbamoyltransferase domain containing"/>
    <property type="match status" value="1"/>
</dbReference>
<evidence type="ECO:0000256" key="1">
    <source>
        <dbReference type="ARBA" id="ARBA00004173"/>
    </source>
</evidence>
<evidence type="ECO:0000256" key="10">
    <source>
        <dbReference type="ARBA" id="ARBA00022946"/>
    </source>
</evidence>
<dbReference type="GO" id="GO:0005739">
    <property type="term" value="C:mitochondrion"/>
    <property type="evidence" value="ECO:0007669"/>
    <property type="project" value="UniProtKB-SubCell"/>
</dbReference>
<keyword evidence="9" id="KW-0808">Transferase</keyword>
<evidence type="ECO:0000256" key="9">
    <source>
        <dbReference type="ARBA" id="ARBA00022679"/>
    </source>
</evidence>
<keyword evidence="8" id="KW-0963">Cytoplasm</keyword>
<evidence type="ECO:0000313" key="18">
    <source>
        <dbReference type="WBParaSite" id="SVE_0502400.1"/>
    </source>
</evidence>
<organism evidence="17 18">
    <name type="scientific">Strongyloides venezuelensis</name>
    <name type="common">Threadworm</name>
    <dbReference type="NCBI Taxonomy" id="75913"/>
    <lineage>
        <taxon>Eukaryota</taxon>
        <taxon>Metazoa</taxon>
        <taxon>Ecdysozoa</taxon>
        <taxon>Nematoda</taxon>
        <taxon>Chromadorea</taxon>
        <taxon>Rhabditida</taxon>
        <taxon>Tylenchina</taxon>
        <taxon>Panagrolaimomorpha</taxon>
        <taxon>Strongyloidoidea</taxon>
        <taxon>Strongyloididae</taxon>
        <taxon>Strongyloides</taxon>
    </lineage>
</organism>
<reference evidence="17" key="1">
    <citation type="submission" date="2014-07" db="EMBL/GenBank/DDBJ databases">
        <authorList>
            <person name="Martin A.A"/>
            <person name="De Silva N."/>
        </authorList>
    </citation>
    <scope>NUCLEOTIDE SEQUENCE</scope>
</reference>
<evidence type="ECO:0000256" key="11">
    <source>
        <dbReference type="ARBA" id="ARBA00023128"/>
    </source>
</evidence>
<accession>A0A0K0F875</accession>
<keyword evidence="11" id="KW-0496">Mitochondrion</keyword>
<evidence type="ECO:0000256" key="3">
    <source>
        <dbReference type="ARBA" id="ARBA00004496"/>
    </source>
</evidence>
<dbReference type="GO" id="GO:0006450">
    <property type="term" value="P:regulation of translational fidelity"/>
    <property type="evidence" value="ECO:0007669"/>
    <property type="project" value="TreeGrafter"/>
</dbReference>
<keyword evidence="7" id="KW-1003">Cell membrane</keyword>
<sequence>MKKFINIETDQNYKKAVELASKILKNNGVIAIPTDTIYGLCSSLSNSHKIYDIKCRDQYKPLGIFLPNTESIDTVAIVPGSLKLLVNKLLPGPVTLLFKRSPLLPISFNPGIDTIGVRIPESRFVQDLVKHFGEPIAQTSANKSGATLNSTSINHFSDIWENLNLIVDGDNLFPQNKSTTCHPGSTIIDLTKFGYFSIVRDGVIKEKVQKILIDFGLNEMNAENSTIK</sequence>
<evidence type="ECO:0000256" key="7">
    <source>
        <dbReference type="ARBA" id="ARBA00022475"/>
    </source>
</evidence>
<dbReference type="NCBIfam" id="TIGR00057">
    <property type="entry name" value="L-threonylcarbamoyladenylate synthase"/>
    <property type="match status" value="1"/>
</dbReference>
<evidence type="ECO:0000256" key="12">
    <source>
        <dbReference type="ARBA" id="ARBA00023136"/>
    </source>
</evidence>
<evidence type="ECO:0000256" key="15">
    <source>
        <dbReference type="ARBA" id="ARBA00063146"/>
    </source>
</evidence>
<keyword evidence="17" id="KW-1185">Reference proteome</keyword>
<evidence type="ECO:0000256" key="2">
    <source>
        <dbReference type="ARBA" id="ARBA00004202"/>
    </source>
</evidence>
<dbReference type="EC" id="2.7.7.87" evidence="5"/>
<dbReference type="AlphaFoldDB" id="A0A0K0F875"/>
<dbReference type="Gene3D" id="3.90.870.10">
    <property type="entry name" value="DHBP synthase"/>
    <property type="match status" value="1"/>
</dbReference>
<dbReference type="GO" id="GO:0005886">
    <property type="term" value="C:plasma membrane"/>
    <property type="evidence" value="ECO:0007669"/>
    <property type="project" value="UniProtKB-SubCell"/>
</dbReference>
<keyword evidence="10" id="KW-0809">Transit peptide</keyword>
<dbReference type="InterPro" id="IPR006070">
    <property type="entry name" value="Sua5-like_dom"/>
</dbReference>
<evidence type="ECO:0000313" key="17">
    <source>
        <dbReference type="Proteomes" id="UP000035680"/>
    </source>
</evidence>
<comment type="subunit">
    <text evidence="15">Interacts with RSC1A1.</text>
</comment>
<feature type="domain" description="YrdC-like" evidence="16">
    <location>
        <begin position="14"/>
        <end position="204"/>
    </location>
</feature>
<dbReference type="SUPFAM" id="SSF55821">
    <property type="entry name" value="YrdC/RibB"/>
    <property type="match status" value="1"/>
</dbReference>
<dbReference type="Proteomes" id="UP000035680">
    <property type="component" value="Unassembled WGS sequence"/>
</dbReference>
<comment type="function">
    <text evidence="14">Cytoplasmic and mitochondrial threonylcarbamoyl-AMP synthase required for the formation of a threonylcarbamoyl group on adenosine at position 37 (t(6)A37) in tRNAs that read codons beginning with adenine. Catalyzes the conversion of L-threonine, HCO(3)(-)/CO(2) and ATP to give threonylcarbamoyl-AMP (TC-AMP) as the acyladenylate intermediate, with the release of diphosphate. Participates in t(6)A37 formation in cytoplasmic and mitochondrial tRNAs. May regulate the activity of some transporters.</text>
</comment>
<dbReference type="GO" id="GO:0000049">
    <property type="term" value="F:tRNA binding"/>
    <property type="evidence" value="ECO:0007669"/>
    <property type="project" value="TreeGrafter"/>
</dbReference>
<dbReference type="PANTHER" id="PTHR17490">
    <property type="entry name" value="SUA5"/>
    <property type="match status" value="1"/>
</dbReference>
<proteinExistence type="inferred from homology"/>
<evidence type="ECO:0000256" key="13">
    <source>
        <dbReference type="ARBA" id="ARBA00048366"/>
    </source>
</evidence>
<reference evidence="18" key="2">
    <citation type="submission" date="2015-08" db="UniProtKB">
        <authorList>
            <consortium name="WormBaseParasite"/>
        </authorList>
    </citation>
    <scope>IDENTIFICATION</scope>
</reference>
<comment type="catalytic activity">
    <reaction evidence="13">
        <text>L-threonine + hydrogencarbonate + ATP = L-threonylcarbamoyladenylate + diphosphate + H2O</text>
        <dbReference type="Rhea" id="RHEA:36407"/>
        <dbReference type="ChEBI" id="CHEBI:15377"/>
        <dbReference type="ChEBI" id="CHEBI:17544"/>
        <dbReference type="ChEBI" id="CHEBI:30616"/>
        <dbReference type="ChEBI" id="CHEBI:33019"/>
        <dbReference type="ChEBI" id="CHEBI:57926"/>
        <dbReference type="ChEBI" id="CHEBI:73682"/>
        <dbReference type="EC" id="2.7.7.87"/>
    </reaction>
</comment>
<comment type="similarity">
    <text evidence="4">Belongs to the SUA5 family.</text>
</comment>
<keyword evidence="12" id="KW-0472">Membrane</keyword>
<evidence type="ECO:0000256" key="8">
    <source>
        <dbReference type="ARBA" id="ARBA00022490"/>
    </source>
</evidence>
<dbReference type="WBParaSite" id="SVE_0502400.1">
    <property type="protein sequence ID" value="SVE_0502400.1"/>
    <property type="gene ID" value="SVE_0502400"/>
</dbReference>
<dbReference type="STRING" id="75913.A0A0K0F875"/>
<protein>
    <recommendedName>
        <fullName evidence="6">Threonylcarbamoyl-AMP synthase</fullName>
        <ecNumber evidence="5">2.7.7.87</ecNumber>
    </recommendedName>
</protein>
<dbReference type="Pfam" id="PF01300">
    <property type="entry name" value="Sua5_yciO_yrdC"/>
    <property type="match status" value="1"/>
</dbReference>
<dbReference type="GO" id="GO:0061710">
    <property type="term" value="F:L-threonylcarbamoyladenylate synthase"/>
    <property type="evidence" value="ECO:0007669"/>
    <property type="project" value="UniProtKB-EC"/>
</dbReference>